<reference evidence="10 11" key="1">
    <citation type="submission" date="2021-02" db="EMBL/GenBank/DDBJ databases">
        <title>Variation within the Batrachochytrium salamandrivorans European outbreak.</title>
        <authorList>
            <person name="Kelly M."/>
            <person name="Pasmans F."/>
            <person name="Shea T.P."/>
            <person name="Munoz J.F."/>
            <person name="Carranza S."/>
            <person name="Cuomo C.A."/>
            <person name="Martel A."/>
        </authorList>
    </citation>
    <scope>NUCLEOTIDE SEQUENCE [LARGE SCALE GENOMIC DNA]</scope>
    <source>
        <strain evidence="10 11">AMFP18/2</strain>
    </source>
</reference>
<dbReference type="InterPro" id="IPR040236">
    <property type="entry name" value="TMEM198"/>
</dbReference>
<dbReference type="Proteomes" id="UP001648503">
    <property type="component" value="Unassembled WGS sequence"/>
</dbReference>
<gene>
    <name evidence="10" type="ORF">BASA50_000533</name>
</gene>
<keyword evidence="3 7" id="KW-0812">Transmembrane</keyword>
<keyword evidence="8" id="KW-0732">Signal</keyword>
<dbReference type="InterPro" id="IPR025256">
    <property type="entry name" value="TM7S3/TM198-like_dom"/>
</dbReference>
<feature type="transmembrane region" description="Helical" evidence="7">
    <location>
        <begin position="153"/>
        <end position="170"/>
    </location>
</feature>
<evidence type="ECO:0000256" key="6">
    <source>
        <dbReference type="ARBA" id="ARBA00049737"/>
    </source>
</evidence>
<dbReference type="EMBL" id="JAFCIX010000573">
    <property type="protein sequence ID" value="KAH6586579.1"/>
    <property type="molecule type" value="Genomic_DNA"/>
</dbReference>
<feature type="transmembrane region" description="Helical" evidence="7">
    <location>
        <begin position="124"/>
        <end position="141"/>
    </location>
</feature>
<evidence type="ECO:0000256" key="2">
    <source>
        <dbReference type="ARBA" id="ARBA00006244"/>
    </source>
</evidence>
<accession>A0ABQ8EUI7</accession>
<evidence type="ECO:0000256" key="4">
    <source>
        <dbReference type="ARBA" id="ARBA00022989"/>
    </source>
</evidence>
<keyword evidence="4 7" id="KW-1133">Transmembrane helix</keyword>
<proteinExistence type="inferred from homology"/>
<feature type="transmembrane region" description="Helical" evidence="7">
    <location>
        <begin position="67"/>
        <end position="86"/>
    </location>
</feature>
<feature type="domain" description="TM7S3/TM198-like" evidence="9">
    <location>
        <begin position="45"/>
        <end position="243"/>
    </location>
</feature>
<dbReference type="PANTHER" id="PTHR31247">
    <property type="entry name" value="TRANSMEMBRANE PROTEIN 198 FAMILY MEMBER"/>
    <property type="match status" value="1"/>
</dbReference>
<evidence type="ECO:0000256" key="8">
    <source>
        <dbReference type="SAM" id="SignalP"/>
    </source>
</evidence>
<feature type="chain" id="PRO_5045750027" description="Transmembrane protein 198" evidence="8">
    <location>
        <begin position="19"/>
        <end position="253"/>
    </location>
</feature>
<evidence type="ECO:0000256" key="7">
    <source>
        <dbReference type="SAM" id="Phobius"/>
    </source>
</evidence>
<name>A0ABQ8EUI7_9FUNG</name>
<comment type="subcellular location">
    <subcellularLocation>
        <location evidence="1">Membrane</location>
        <topology evidence="1">Multi-pass membrane protein</topology>
    </subcellularLocation>
</comment>
<feature type="transmembrane region" description="Helical" evidence="7">
    <location>
        <begin position="98"/>
        <end position="117"/>
    </location>
</feature>
<evidence type="ECO:0000313" key="10">
    <source>
        <dbReference type="EMBL" id="KAH6586579.1"/>
    </source>
</evidence>
<evidence type="ECO:0000256" key="1">
    <source>
        <dbReference type="ARBA" id="ARBA00004141"/>
    </source>
</evidence>
<organism evidence="10 11">
    <name type="scientific">Batrachochytrium salamandrivorans</name>
    <dbReference type="NCBI Taxonomy" id="1357716"/>
    <lineage>
        <taxon>Eukaryota</taxon>
        <taxon>Fungi</taxon>
        <taxon>Fungi incertae sedis</taxon>
        <taxon>Chytridiomycota</taxon>
        <taxon>Chytridiomycota incertae sedis</taxon>
        <taxon>Chytridiomycetes</taxon>
        <taxon>Rhizophydiales</taxon>
        <taxon>Rhizophydiales incertae sedis</taxon>
        <taxon>Batrachochytrium</taxon>
    </lineage>
</organism>
<feature type="transmembrane region" description="Helical" evidence="7">
    <location>
        <begin position="220"/>
        <end position="243"/>
    </location>
</feature>
<sequence length="253" mass="26814">MLTIVLQVFLLLLPYVMAADPQVVGHAKEAINDIAALGPHAIIVGVLCIIGGLFLVFAGYRFFRPTLFLAGFVLMAMIGYVILTRAEPADGYPHRDTVLLVGSLLIGLVGGALAVCLYHVGITCLGALGGAALALFILGWHSDGVIQSSTGRAIFVAVLALIGAVVVHFFEKIAIMLATSILGAYLVILGIDEFASTGFIDTVRLFMSGPNRYNFSAVHPTGPVFGLLISMVVLALVGFIVQYKAYGSHTFFK</sequence>
<evidence type="ECO:0000256" key="3">
    <source>
        <dbReference type="ARBA" id="ARBA00022692"/>
    </source>
</evidence>
<evidence type="ECO:0000313" key="11">
    <source>
        <dbReference type="Proteomes" id="UP001648503"/>
    </source>
</evidence>
<dbReference type="Pfam" id="PF13886">
    <property type="entry name" value="TM7S3_TM198"/>
    <property type="match status" value="1"/>
</dbReference>
<feature type="signal peptide" evidence="8">
    <location>
        <begin position="1"/>
        <end position="18"/>
    </location>
</feature>
<evidence type="ECO:0000259" key="9">
    <source>
        <dbReference type="Pfam" id="PF13886"/>
    </source>
</evidence>
<protein>
    <recommendedName>
        <fullName evidence="6">Transmembrane protein 198</fullName>
    </recommendedName>
</protein>
<feature type="transmembrane region" description="Helical" evidence="7">
    <location>
        <begin position="182"/>
        <end position="200"/>
    </location>
</feature>
<feature type="transmembrane region" description="Helical" evidence="7">
    <location>
        <begin position="34"/>
        <end position="60"/>
    </location>
</feature>
<keyword evidence="5 7" id="KW-0472">Membrane</keyword>
<dbReference type="PANTHER" id="PTHR31247:SF5">
    <property type="entry name" value="DUF4203 DOMAIN-CONTAINING PROTEIN"/>
    <property type="match status" value="1"/>
</dbReference>
<comment type="similarity">
    <text evidence="2">Belongs to the TMEM198 family.</text>
</comment>
<evidence type="ECO:0000256" key="5">
    <source>
        <dbReference type="ARBA" id="ARBA00023136"/>
    </source>
</evidence>
<comment type="caution">
    <text evidence="10">The sequence shown here is derived from an EMBL/GenBank/DDBJ whole genome shotgun (WGS) entry which is preliminary data.</text>
</comment>
<keyword evidence="11" id="KW-1185">Reference proteome</keyword>